<dbReference type="Gene3D" id="3.40.50.150">
    <property type="entry name" value="Vaccinia Virus protein VP39"/>
    <property type="match status" value="1"/>
</dbReference>
<accession>A0A2T8FE25</accession>
<protein>
    <submittedName>
        <fullName evidence="3">FkbM family methyltransferase</fullName>
    </submittedName>
</protein>
<keyword evidence="4" id="KW-1185">Reference proteome</keyword>
<comment type="caution">
    <text evidence="3">The sequence shown here is derived from an EMBL/GenBank/DDBJ whole genome shotgun (WGS) entry which is preliminary data.</text>
</comment>
<gene>
    <name evidence="3" type="ORF">DDE18_06635</name>
</gene>
<evidence type="ECO:0000313" key="4">
    <source>
        <dbReference type="Proteomes" id="UP000246018"/>
    </source>
</evidence>
<feature type="region of interest" description="Disordered" evidence="1">
    <location>
        <begin position="323"/>
        <end position="355"/>
    </location>
</feature>
<organism evidence="3 4">
    <name type="scientific">Nocardioides gansuensis</name>
    <dbReference type="NCBI Taxonomy" id="2138300"/>
    <lineage>
        <taxon>Bacteria</taxon>
        <taxon>Bacillati</taxon>
        <taxon>Actinomycetota</taxon>
        <taxon>Actinomycetes</taxon>
        <taxon>Propionibacteriales</taxon>
        <taxon>Nocardioidaceae</taxon>
        <taxon>Nocardioides</taxon>
    </lineage>
</organism>
<evidence type="ECO:0000313" key="3">
    <source>
        <dbReference type="EMBL" id="PVG83950.1"/>
    </source>
</evidence>
<evidence type="ECO:0000256" key="1">
    <source>
        <dbReference type="SAM" id="MobiDB-lite"/>
    </source>
</evidence>
<evidence type="ECO:0000259" key="2">
    <source>
        <dbReference type="Pfam" id="PF05050"/>
    </source>
</evidence>
<keyword evidence="3" id="KW-0808">Transferase</keyword>
<dbReference type="SUPFAM" id="SSF53335">
    <property type="entry name" value="S-adenosyl-L-methionine-dependent methyltransferases"/>
    <property type="match status" value="1"/>
</dbReference>
<name>A0A2T8FE25_9ACTN</name>
<dbReference type="InterPro" id="IPR006342">
    <property type="entry name" value="FkbM_mtfrase"/>
</dbReference>
<feature type="domain" description="Methyltransferase FkbM" evidence="2">
    <location>
        <begin position="49"/>
        <end position="195"/>
    </location>
</feature>
<dbReference type="NCBIfam" id="TIGR01444">
    <property type="entry name" value="fkbM_fam"/>
    <property type="match status" value="1"/>
</dbReference>
<dbReference type="AlphaFoldDB" id="A0A2T8FE25"/>
<keyword evidence="3" id="KW-0489">Methyltransferase</keyword>
<dbReference type="Pfam" id="PF05050">
    <property type="entry name" value="Methyltransf_21"/>
    <property type="match status" value="1"/>
</dbReference>
<dbReference type="InterPro" id="IPR029063">
    <property type="entry name" value="SAM-dependent_MTases_sf"/>
</dbReference>
<dbReference type="GO" id="GO:0032259">
    <property type="term" value="P:methylation"/>
    <property type="evidence" value="ECO:0007669"/>
    <property type="project" value="UniProtKB-KW"/>
</dbReference>
<dbReference type="GO" id="GO:0008168">
    <property type="term" value="F:methyltransferase activity"/>
    <property type="evidence" value="ECO:0007669"/>
    <property type="project" value="UniProtKB-KW"/>
</dbReference>
<dbReference type="OrthoDB" id="9810122at2"/>
<proteinExistence type="predicted"/>
<dbReference type="EMBL" id="QDGZ01000002">
    <property type="protein sequence ID" value="PVG83950.1"/>
    <property type="molecule type" value="Genomic_DNA"/>
</dbReference>
<reference evidence="3 4" key="1">
    <citation type="submission" date="2018-04" db="EMBL/GenBank/DDBJ databases">
        <title>Genome of Nocardioides gansuensis WSJ-1.</title>
        <authorList>
            <person name="Wu S."/>
            <person name="Wang G."/>
        </authorList>
    </citation>
    <scope>NUCLEOTIDE SEQUENCE [LARGE SCALE GENOMIC DNA]</scope>
    <source>
        <strain evidence="3 4">WSJ-1</strain>
    </source>
</reference>
<dbReference type="Proteomes" id="UP000246018">
    <property type="component" value="Unassembled WGS sequence"/>
</dbReference>
<sequence length="355" mass="38972">MLWGPRAGPGATDIVPRVTGEQFISYAQNREDVVLWRALGNVQNGRYVEIGANDPVQDSITKAFYDRGWTGLVVEPDPVFAGRVRRARPLDHVVEAAVTSAGDTVTLHRAPGTGMSSLVDSVGVANAKRGITVKDLEVRGARLDVLVEEAGLAHTPVHFLMVDVEGAEADVLASVDLRAWRPWVLVIEATEPNSTRSTRDRWEPGVLAAGYTFCLFDGVSCFYVADEHAATLREPLSYPACALDHFIDREVADLGRRLAESEGHLRHWRSKALRAWGAGVGRAPTENAWLLERSQLLQRVNELTQRTDKQAERIKVLRRKLAHAERRSVAEAPGRQGGSASPLAKTARSLLGRSR</sequence>